<dbReference type="EMBL" id="JABUMC010000003">
    <property type="protein sequence ID" value="MBV6546234.1"/>
    <property type="molecule type" value="Genomic_DNA"/>
</dbReference>
<evidence type="ECO:0000259" key="3">
    <source>
        <dbReference type="Pfam" id="PF03389"/>
    </source>
</evidence>
<dbReference type="AlphaFoldDB" id="A0A949SYC1"/>
<evidence type="ECO:0000313" key="4">
    <source>
        <dbReference type="EMBL" id="MBV6530982.1"/>
    </source>
</evidence>
<feature type="domain" description="MobA/MobL protein" evidence="3">
    <location>
        <begin position="20"/>
        <end position="194"/>
    </location>
</feature>
<dbReference type="Pfam" id="PF03389">
    <property type="entry name" value="MobA_MobL"/>
    <property type="match status" value="1"/>
</dbReference>
<name>A0A949SYC1_9PAST</name>
<comment type="caution">
    <text evidence="5">The sequence shown here is derived from an EMBL/GenBank/DDBJ whole genome shotgun (WGS) entry which is preliminary data.</text>
</comment>
<evidence type="ECO:0000313" key="5">
    <source>
        <dbReference type="EMBL" id="MBV6546234.1"/>
    </source>
</evidence>
<protein>
    <submittedName>
        <fullName evidence="5">MobA/MobL family protein</fullName>
    </submittedName>
</protein>
<evidence type="ECO:0000313" key="7">
    <source>
        <dbReference type="Proteomes" id="UP001196379"/>
    </source>
</evidence>
<dbReference type="Proteomes" id="UP001196379">
    <property type="component" value="Unassembled WGS sequence"/>
</dbReference>
<dbReference type="GeneID" id="65548432"/>
<keyword evidence="7" id="KW-1185">Reference proteome</keyword>
<evidence type="ECO:0000256" key="2">
    <source>
        <dbReference type="ARBA" id="ARBA00022971"/>
    </source>
</evidence>
<evidence type="ECO:0000256" key="1">
    <source>
        <dbReference type="ARBA" id="ARBA00010873"/>
    </source>
</evidence>
<evidence type="ECO:0000313" key="6">
    <source>
        <dbReference type="Proteomes" id="UP000732858"/>
    </source>
</evidence>
<accession>A0A949SYC1</accession>
<keyword evidence="2" id="KW-0184">Conjugation</keyword>
<gene>
    <name evidence="4" type="ORF">HT657_02275</name>
    <name evidence="5" type="ORF">HT672_02820</name>
</gene>
<dbReference type="Gene3D" id="3.30.930.30">
    <property type="match status" value="1"/>
</dbReference>
<reference evidence="5 7" key="1">
    <citation type="journal article" date="2021" name="Mol. Ecol.">
        <title>Polar bear-adapted Ursidibacter maritimus are remarkably conserved after generations in captivity.</title>
        <authorList>
            <person name="Espinosa-Gongora C."/>
            <person name="Hansen M.J."/>
            <person name="Bertelsen M.F."/>
            <person name="Bojesen A.M."/>
        </authorList>
    </citation>
    <scope>NUCLEOTIDE SEQUENCE</scope>
    <source>
        <strain evidence="5">Pb43105x</strain>
        <strain evidence="4 7">Pb43106</strain>
    </source>
</reference>
<dbReference type="EMBL" id="JABULY010000001">
    <property type="protein sequence ID" value="MBV6530982.1"/>
    <property type="molecule type" value="Genomic_DNA"/>
</dbReference>
<proteinExistence type="inferred from homology"/>
<organism evidence="5 6">
    <name type="scientific">Ursidibacter maritimus</name>
    <dbReference type="NCBI Taxonomy" id="1331689"/>
    <lineage>
        <taxon>Bacteria</taxon>
        <taxon>Pseudomonadati</taxon>
        <taxon>Pseudomonadota</taxon>
        <taxon>Gammaproteobacteria</taxon>
        <taxon>Pasteurellales</taxon>
        <taxon>Pasteurellaceae</taxon>
        <taxon>Ursidibacter</taxon>
    </lineage>
</organism>
<sequence length="398" mass="47096">MAIFHLEAKIIGGKNSVLDATHACAYRHRIKIEGHGDYSHKGGLLRSFFLKPKSLNLLHIEPVHFWKAVDEFESKSRKDSQRARELQISLHKELSLEENENLLLSFIEEEFISRGMIADIVIHQPKENPDNIHAHVMLSLREIMLNEKDIIFGKKRRDWNDRSLLLKWREKWECKSNEILSSKGVDKITSKSYSTLYEEAKKNNDIKNMELYSNLMRFRTHFSSKDIYNNKNIISSVREEKNRIRDEIIKKYDKTNNEVKNESKYINGRETSYYKCRRGKNPFDRIRKTIKNSINRVRSRIRGLSFEVQLFRQIIISKATGKINYGEWKRKRVNGIINSNKKSIKSYEKYSKSNNYDFSEWFDSLELNIKEFCIPYHLVESYENNTGKKSGGSKYVFK</sequence>
<dbReference type="InterPro" id="IPR005053">
    <property type="entry name" value="MobA_MobL"/>
</dbReference>
<dbReference type="OrthoDB" id="1826980at2"/>
<dbReference type="RefSeq" id="WP_157402614.1">
    <property type="nucleotide sequence ID" value="NZ_JABULY010000001.1"/>
</dbReference>
<comment type="similarity">
    <text evidence="1">Belongs to the MobA/MobL family.</text>
</comment>
<dbReference type="Proteomes" id="UP000732858">
    <property type="component" value="Unassembled WGS sequence"/>
</dbReference>